<gene>
    <name evidence="2" type="ORF">CVT26_005984</name>
</gene>
<protein>
    <recommendedName>
        <fullName evidence="1">F-box domain-containing protein</fullName>
    </recommendedName>
</protein>
<sequence>MSAAQSLPLEIISAILSLLPTRSLDAYRTKDDFLALLNASHVCRQWYIASLQFSYPWAAQVVLPDVLPQQACEAILLRAGQLPLSISCSSLRREARFQTPAWRFVLEDLRRVKDIRIFFDAQDQDEVLPFRQLLTKAAPHLQLCQLESRWCENAEYQGKMLRLFSGYAPALKCLSLHTSLLPPRVDFSTLSLTHLYLHMGCREADFTPTFAEWLDVLRSQPALAVLNLTAFRYKGIADTVVRDVSFPELRSLLLAGEYQVCGNLFQALAIPGATCDVQFDVHRTLDHFSNGMEQGIGQFLADLDRHNGDSSRFWWSLACGAQGGLFRLQLCQSRSTVECCCLSSTGRRCEVHREGPDPNVKLLIHLANNREEPLVNTLKVLLKTFSNSPLRKRRATFDLLPDPTTDPDLLEEIKHNLITFKDISYRVNQITSEAFEDRLDIIDPGCDLCDRL</sequence>
<evidence type="ECO:0000259" key="1">
    <source>
        <dbReference type="Pfam" id="PF12937"/>
    </source>
</evidence>
<dbReference type="CDD" id="cd09917">
    <property type="entry name" value="F-box_SF"/>
    <property type="match status" value="1"/>
</dbReference>
<name>A0A409Y1T4_9AGAR</name>
<organism evidence="2 3">
    <name type="scientific">Gymnopilus dilepis</name>
    <dbReference type="NCBI Taxonomy" id="231916"/>
    <lineage>
        <taxon>Eukaryota</taxon>
        <taxon>Fungi</taxon>
        <taxon>Dikarya</taxon>
        <taxon>Basidiomycota</taxon>
        <taxon>Agaricomycotina</taxon>
        <taxon>Agaricomycetes</taxon>
        <taxon>Agaricomycetidae</taxon>
        <taxon>Agaricales</taxon>
        <taxon>Agaricineae</taxon>
        <taxon>Hymenogastraceae</taxon>
        <taxon>Gymnopilus</taxon>
    </lineage>
</organism>
<dbReference type="InParanoid" id="A0A409Y1T4"/>
<keyword evidence="3" id="KW-1185">Reference proteome</keyword>
<dbReference type="EMBL" id="NHYE01001310">
    <property type="protein sequence ID" value="PPQ96962.1"/>
    <property type="molecule type" value="Genomic_DNA"/>
</dbReference>
<evidence type="ECO:0000313" key="3">
    <source>
        <dbReference type="Proteomes" id="UP000284706"/>
    </source>
</evidence>
<dbReference type="InterPro" id="IPR001810">
    <property type="entry name" value="F-box_dom"/>
</dbReference>
<proteinExistence type="predicted"/>
<feature type="domain" description="F-box" evidence="1">
    <location>
        <begin position="5"/>
        <end position="49"/>
    </location>
</feature>
<comment type="caution">
    <text evidence="2">The sequence shown here is derived from an EMBL/GenBank/DDBJ whole genome shotgun (WGS) entry which is preliminary data.</text>
</comment>
<evidence type="ECO:0000313" key="2">
    <source>
        <dbReference type="EMBL" id="PPQ96962.1"/>
    </source>
</evidence>
<dbReference type="Proteomes" id="UP000284706">
    <property type="component" value="Unassembled WGS sequence"/>
</dbReference>
<dbReference type="Pfam" id="PF12937">
    <property type="entry name" value="F-box-like"/>
    <property type="match status" value="1"/>
</dbReference>
<accession>A0A409Y1T4</accession>
<dbReference type="OrthoDB" id="3172239at2759"/>
<reference evidence="2 3" key="1">
    <citation type="journal article" date="2018" name="Evol. Lett.">
        <title>Horizontal gene cluster transfer increased hallucinogenic mushroom diversity.</title>
        <authorList>
            <person name="Reynolds H.T."/>
            <person name="Vijayakumar V."/>
            <person name="Gluck-Thaler E."/>
            <person name="Korotkin H.B."/>
            <person name="Matheny P.B."/>
            <person name="Slot J.C."/>
        </authorList>
    </citation>
    <scope>NUCLEOTIDE SEQUENCE [LARGE SCALE GENOMIC DNA]</scope>
    <source>
        <strain evidence="2 3">SRW20</strain>
    </source>
</reference>
<dbReference type="AlphaFoldDB" id="A0A409Y1T4"/>
<dbReference type="STRING" id="231916.A0A409Y1T4"/>